<dbReference type="Proteomes" id="UP000790709">
    <property type="component" value="Unassembled WGS sequence"/>
</dbReference>
<name>A0ACB8BHN0_9AGAM</name>
<proteinExistence type="predicted"/>
<organism evidence="1 2">
    <name type="scientific">Leucogyrophana mollusca</name>
    <dbReference type="NCBI Taxonomy" id="85980"/>
    <lineage>
        <taxon>Eukaryota</taxon>
        <taxon>Fungi</taxon>
        <taxon>Dikarya</taxon>
        <taxon>Basidiomycota</taxon>
        <taxon>Agaricomycotina</taxon>
        <taxon>Agaricomycetes</taxon>
        <taxon>Agaricomycetidae</taxon>
        <taxon>Boletales</taxon>
        <taxon>Boletales incertae sedis</taxon>
        <taxon>Leucogyrophana</taxon>
    </lineage>
</organism>
<evidence type="ECO:0000313" key="1">
    <source>
        <dbReference type="EMBL" id="KAH7924768.1"/>
    </source>
</evidence>
<protein>
    <submittedName>
        <fullName evidence="1">Uncharacterized protein</fullName>
    </submittedName>
</protein>
<evidence type="ECO:0000313" key="2">
    <source>
        <dbReference type="Proteomes" id="UP000790709"/>
    </source>
</evidence>
<gene>
    <name evidence="1" type="ORF">BV22DRAFT_1047264</name>
</gene>
<accession>A0ACB8BHN0</accession>
<reference evidence="1" key="1">
    <citation type="journal article" date="2021" name="New Phytol.">
        <title>Evolutionary innovations through gain and loss of genes in the ectomycorrhizal Boletales.</title>
        <authorList>
            <person name="Wu G."/>
            <person name="Miyauchi S."/>
            <person name="Morin E."/>
            <person name="Kuo A."/>
            <person name="Drula E."/>
            <person name="Varga T."/>
            <person name="Kohler A."/>
            <person name="Feng B."/>
            <person name="Cao Y."/>
            <person name="Lipzen A."/>
            <person name="Daum C."/>
            <person name="Hundley H."/>
            <person name="Pangilinan J."/>
            <person name="Johnson J."/>
            <person name="Barry K."/>
            <person name="LaButti K."/>
            <person name="Ng V."/>
            <person name="Ahrendt S."/>
            <person name="Min B."/>
            <person name="Choi I.G."/>
            <person name="Park H."/>
            <person name="Plett J.M."/>
            <person name="Magnuson J."/>
            <person name="Spatafora J.W."/>
            <person name="Nagy L.G."/>
            <person name="Henrissat B."/>
            <person name="Grigoriev I.V."/>
            <person name="Yang Z.L."/>
            <person name="Xu J."/>
            <person name="Martin F.M."/>
        </authorList>
    </citation>
    <scope>NUCLEOTIDE SEQUENCE</scope>
    <source>
        <strain evidence="1">KUC20120723A-06</strain>
    </source>
</reference>
<dbReference type="EMBL" id="MU266417">
    <property type="protein sequence ID" value="KAH7924768.1"/>
    <property type="molecule type" value="Genomic_DNA"/>
</dbReference>
<comment type="caution">
    <text evidence="1">The sequence shown here is derived from an EMBL/GenBank/DDBJ whole genome shotgun (WGS) entry which is preliminary data.</text>
</comment>
<sequence length="527" mass="59747">MHQCLQIPEILVLISSKIHEPPTSGDTSWGSLPQREARAALACLARTCGKFKEPALDVLWSYLKSFAPLIQCLPRDLWTRGNGCCLEFTRPLCTSDWAIFQRYAQRVRVLGSSDYGPALFETTSYTIMDTLSSFLAEGACFLPNLRELNWLDPRDHRDEPSDTDFSSLLPLFLAPHLTGLCFELASGSTEPSVAELSGISSPHVSSPFIKRFECQETSETLMQSISESISHWHHLEYVNAGALNQNAMTHLCSLRSLKQLKVHLEQKCKPTSARFPPTLESFAMFPSSLTICEEYLKDVYLAPDHLYIYPTGRKRPSASSFQRFFTFLPSRFSVANLHIMEFVCSGPDVEYPPLVWSLETFKPLFEFRNMTTFRSSYFCSAELSNRDLGEIALSWPQLEVLDLGTISDWRVPSLITFKGVLYVLRNCPRLRELGLVIDATIMDPAAIEWRGTDVINARIEQFNVGCSDIRDPASVASLLSNILPRLRKIMMSRLWRNSAFDYRRDAWLQVEEFLGSFAATRELVKQG</sequence>
<keyword evidence="2" id="KW-1185">Reference proteome</keyword>